<proteinExistence type="predicted"/>
<organism evidence="1 2">
    <name type="scientific">Onchocerca flexuosa</name>
    <dbReference type="NCBI Taxonomy" id="387005"/>
    <lineage>
        <taxon>Eukaryota</taxon>
        <taxon>Metazoa</taxon>
        <taxon>Ecdysozoa</taxon>
        <taxon>Nematoda</taxon>
        <taxon>Chromadorea</taxon>
        <taxon>Rhabditida</taxon>
        <taxon>Spirurina</taxon>
        <taxon>Spiruromorpha</taxon>
        <taxon>Filarioidea</taxon>
        <taxon>Onchocercidae</taxon>
        <taxon>Onchocerca</taxon>
    </lineage>
</organism>
<dbReference type="Proteomes" id="UP000267606">
    <property type="component" value="Unassembled WGS sequence"/>
</dbReference>
<protein>
    <submittedName>
        <fullName evidence="1">Uncharacterized protein</fullName>
    </submittedName>
</protein>
<accession>A0A3P7W0W7</accession>
<name>A0A3P7W0W7_9BILA</name>
<dbReference type="AlphaFoldDB" id="A0A3P7W0W7"/>
<reference evidence="1 2" key="1">
    <citation type="submission" date="2018-11" db="EMBL/GenBank/DDBJ databases">
        <authorList>
            <consortium name="Pathogen Informatics"/>
        </authorList>
    </citation>
    <scope>NUCLEOTIDE SEQUENCE [LARGE SCALE GENOMIC DNA]</scope>
</reference>
<keyword evidence="2" id="KW-1185">Reference proteome</keyword>
<evidence type="ECO:0000313" key="1">
    <source>
        <dbReference type="EMBL" id="VDO37023.1"/>
    </source>
</evidence>
<evidence type="ECO:0000313" key="2">
    <source>
        <dbReference type="Proteomes" id="UP000267606"/>
    </source>
</evidence>
<sequence length="221" mass="25254">MNFQTQIIGTESPEEHTTFLYDYQVPCAAFTDKICIEQVTKHFLSANLKHIDECMLHKSILIIQKKRLGADKMSKCCDKGIYLTDLCMPGHCTNATTEFKAINTAGDAFSRCCYHKFIEDDDKCCPARRAKFHWLTAYEICLPNVRVDLSDVRFSMRVASSNDDTKKMNQESNEVVTVDLNADRSWDHSCEQGAKVFQFPYLPVDELAKVKVDNENSEEGR</sequence>
<gene>
    <name evidence="1" type="ORF">OFLC_LOCUS3580</name>
</gene>
<dbReference type="EMBL" id="UZAJ01002440">
    <property type="protein sequence ID" value="VDO37023.1"/>
    <property type="molecule type" value="Genomic_DNA"/>
</dbReference>